<gene>
    <name evidence="1" type="ORF">AVDCRST_MAG14-2077</name>
</gene>
<dbReference type="AlphaFoldDB" id="A0A6J4R9C1"/>
<accession>A0A6J4R9C1</accession>
<organism evidence="1">
    <name type="scientific">uncultured Rubrobacteraceae bacterium</name>
    <dbReference type="NCBI Taxonomy" id="349277"/>
    <lineage>
        <taxon>Bacteria</taxon>
        <taxon>Bacillati</taxon>
        <taxon>Actinomycetota</taxon>
        <taxon>Rubrobacteria</taxon>
        <taxon>Rubrobacterales</taxon>
        <taxon>Rubrobacteraceae</taxon>
        <taxon>environmental samples</taxon>
    </lineage>
</organism>
<protein>
    <submittedName>
        <fullName evidence="1">Uncharacterized protein</fullName>
    </submittedName>
</protein>
<dbReference type="InterPro" id="IPR036812">
    <property type="entry name" value="NAD(P)_OxRdtase_dom_sf"/>
</dbReference>
<name>A0A6J4R9C1_9ACTN</name>
<dbReference type="EMBL" id="CADCVG010000087">
    <property type="protein sequence ID" value="CAA9459288.1"/>
    <property type="molecule type" value="Genomic_DNA"/>
</dbReference>
<dbReference type="SUPFAM" id="SSF51430">
    <property type="entry name" value="NAD(P)-linked oxidoreductase"/>
    <property type="match status" value="1"/>
</dbReference>
<evidence type="ECO:0000313" key="1">
    <source>
        <dbReference type="EMBL" id="CAA9459288.1"/>
    </source>
</evidence>
<sequence>MTAAIVGARRPDQVDGVVNSADLNLSDDGVSEIETFPAKSY</sequence>
<reference evidence="1" key="1">
    <citation type="submission" date="2020-02" db="EMBL/GenBank/DDBJ databases">
        <authorList>
            <person name="Meier V. D."/>
        </authorList>
    </citation>
    <scope>NUCLEOTIDE SEQUENCE</scope>
    <source>
        <strain evidence="1">AVDCRST_MAG14</strain>
    </source>
</reference>
<proteinExistence type="predicted"/>